<evidence type="ECO:0000256" key="3">
    <source>
        <dbReference type="ARBA" id="ARBA00022723"/>
    </source>
</evidence>
<dbReference type="Gene3D" id="3.40.190.80">
    <property type="match status" value="1"/>
</dbReference>
<dbReference type="STRING" id="1136941.ACH46_12205"/>
<dbReference type="CDD" id="cd01637">
    <property type="entry name" value="IMPase_like"/>
    <property type="match status" value="1"/>
</dbReference>
<dbReference type="Gene3D" id="3.30.540.10">
    <property type="entry name" value="Fructose-1,6-Bisphosphatase, subunit A, domain 1"/>
    <property type="match status" value="1"/>
</dbReference>
<keyword evidence="5 6" id="KW-0460">Magnesium</keyword>
<dbReference type="EMBL" id="CP011853">
    <property type="protein sequence ID" value="ALG85103.1"/>
    <property type="molecule type" value="Genomic_DNA"/>
</dbReference>
<dbReference type="Pfam" id="PF00459">
    <property type="entry name" value="Inositol_P"/>
    <property type="match status" value="1"/>
</dbReference>
<dbReference type="AlphaFoldDB" id="A0A0N7FUR6"/>
<reference evidence="8" key="1">
    <citation type="submission" date="2015-06" db="EMBL/GenBank/DDBJ databases">
        <title>Complete genome sequence and metabolic analysis of phthalate degradation pathway in Gordonia sp. QH-11.</title>
        <authorList>
            <person name="Jin D."/>
            <person name="Kong X."/>
            <person name="Bai Z."/>
        </authorList>
    </citation>
    <scope>NUCLEOTIDE SEQUENCE [LARGE SCALE GENOMIC DNA]</scope>
    <source>
        <strain evidence="8">QH-11</strain>
    </source>
</reference>
<evidence type="ECO:0000256" key="4">
    <source>
        <dbReference type="ARBA" id="ARBA00022801"/>
    </source>
</evidence>
<proteinExistence type="predicted"/>
<name>A0A0N7FUR6_9ACTN</name>
<dbReference type="OrthoDB" id="9772456at2"/>
<dbReference type="PROSITE" id="PS00630">
    <property type="entry name" value="IMP_2"/>
    <property type="match status" value="1"/>
</dbReference>
<comment type="catalytic activity">
    <reaction evidence="1">
        <text>a myo-inositol phosphate + H2O = myo-inositol + phosphate</text>
        <dbReference type="Rhea" id="RHEA:24056"/>
        <dbReference type="ChEBI" id="CHEBI:15377"/>
        <dbReference type="ChEBI" id="CHEBI:17268"/>
        <dbReference type="ChEBI" id="CHEBI:43474"/>
        <dbReference type="ChEBI" id="CHEBI:84139"/>
        <dbReference type="EC" id="3.1.3.25"/>
    </reaction>
</comment>
<feature type="binding site" evidence="6">
    <location>
        <position position="91"/>
    </location>
    <ligand>
        <name>Mg(2+)</name>
        <dbReference type="ChEBI" id="CHEBI:18420"/>
        <label>1</label>
        <note>catalytic</note>
    </ligand>
</feature>
<dbReference type="RefSeq" id="WP_062393165.1">
    <property type="nucleotide sequence ID" value="NZ_CP011853.1"/>
</dbReference>
<comment type="cofactor">
    <cofactor evidence="6">
        <name>Mg(2+)</name>
        <dbReference type="ChEBI" id="CHEBI:18420"/>
    </cofactor>
</comment>
<dbReference type="GO" id="GO:0008934">
    <property type="term" value="F:inositol monophosphate 1-phosphatase activity"/>
    <property type="evidence" value="ECO:0007669"/>
    <property type="project" value="TreeGrafter"/>
</dbReference>
<dbReference type="EC" id="3.1.3.25" evidence="2"/>
<dbReference type="GO" id="GO:0007165">
    <property type="term" value="P:signal transduction"/>
    <property type="evidence" value="ECO:0007669"/>
    <property type="project" value="TreeGrafter"/>
</dbReference>
<dbReference type="GO" id="GO:0046872">
    <property type="term" value="F:metal ion binding"/>
    <property type="evidence" value="ECO:0007669"/>
    <property type="project" value="UniProtKB-KW"/>
</dbReference>
<keyword evidence="3 6" id="KW-0479">Metal-binding</keyword>
<dbReference type="PRINTS" id="PR00377">
    <property type="entry name" value="IMPHPHTASES"/>
</dbReference>
<sequence>MTDLVDDTDLPLLMAAAESVLDEVSGSFVEGVGSPGVHYKGAHDFATEVDLALERRIRQALQTRTGIEVYGEEFGGPEAASGTRWILDPIDGTFNYSVGMPMASMLLALAVDGEPVIGLTRIPLIGQNFAGYAGGGLLVNGERVPMMDEAPLQTAVIGLGAFNARAEGRFPGAARAELQRLLSYRAGRMRMTGSNGIDVAYVAAGVFGGAVSFSANAWDNAAGAALVRAAGGIATDVTGRPWTVDSTSLVAGNGQLHAELLQVIGEAMPEQVAALRTGRR</sequence>
<dbReference type="GO" id="GO:0046854">
    <property type="term" value="P:phosphatidylinositol phosphate biosynthetic process"/>
    <property type="evidence" value="ECO:0007669"/>
    <property type="project" value="InterPro"/>
</dbReference>
<dbReference type="GO" id="GO:0006020">
    <property type="term" value="P:inositol metabolic process"/>
    <property type="evidence" value="ECO:0007669"/>
    <property type="project" value="TreeGrafter"/>
</dbReference>
<feature type="binding site" evidence="6">
    <location>
        <position position="219"/>
    </location>
    <ligand>
        <name>Mg(2+)</name>
        <dbReference type="ChEBI" id="CHEBI:18420"/>
        <label>1</label>
        <note>catalytic</note>
    </ligand>
</feature>
<dbReference type="SUPFAM" id="SSF56655">
    <property type="entry name" value="Carbohydrate phosphatase"/>
    <property type="match status" value="1"/>
</dbReference>
<keyword evidence="4" id="KW-0378">Hydrolase</keyword>
<dbReference type="InterPro" id="IPR000760">
    <property type="entry name" value="Inositol_monophosphatase-like"/>
</dbReference>
<dbReference type="InterPro" id="IPR020550">
    <property type="entry name" value="Inositol_monophosphatase_CS"/>
</dbReference>
<dbReference type="PANTHER" id="PTHR20854">
    <property type="entry name" value="INOSITOL MONOPHOSPHATASE"/>
    <property type="match status" value="1"/>
</dbReference>
<dbReference type="PANTHER" id="PTHR20854:SF4">
    <property type="entry name" value="INOSITOL-1-MONOPHOSPHATASE-RELATED"/>
    <property type="match status" value="1"/>
</dbReference>
<reference evidence="7 8" key="2">
    <citation type="journal article" date="2017" name="Int. J. Syst. Evol. Microbiol.">
        <title>Gordonia phthalatica sp. nov., a di-n-butyl phthalate-degrading bacterium isolated from activated sludge.</title>
        <authorList>
            <person name="Jin D."/>
            <person name="Kong X."/>
            <person name="Jia M."/>
            <person name="Yu X."/>
            <person name="Wang X."/>
            <person name="Zhuang X."/>
            <person name="Deng Y."/>
            <person name="Bai Z."/>
        </authorList>
    </citation>
    <scope>NUCLEOTIDE SEQUENCE [LARGE SCALE GENOMIC DNA]</scope>
    <source>
        <strain evidence="7 8">QH-11</strain>
    </source>
</reference>
<protein>
    <recommendedName>
        <fullName evidence="2">inositol-phosphate phosphatase</fullName>
        <ecNumber evidence="2">3.1.3.25</ecNumber>
    </recommendedName>
</protein>
<organism evidence="7 8">
    <name type="scientific">Gordonia phthalatica</name>
    <dbReference type="NCBI Taxonomy" id="1136941"/>
    <lineage>
        <taxon>Bacteria</taxon>
        <taxon>Bacillati</taxon>
        <taxon>Actinomycetota</taxon>
        <taxon>Actinomycetes</taxon>
        <taxon>Mycobacteriales</taxon>
        <taxon>Gordoniaceae</taxon>
        <taxon>Gordonia</taxon>
    </lineage>
</organism>
<feature type="binding site" evidence="6">
    <location>
        <position position="90"/>
    </location>
    <ligand>
        <name>Mg(2+)</name>
        <dbReference type="ChEBI" id="CHEBI:18420"/>
        <label>2</label>
    </ligand>
</feature>
<feature type="binding site" evidence="6">
    <location>
        <position position="88"/>
    </location>
    <ligand>
        <name>Mg(2+)</name>
        <dbReference type="ChEBI" id="CHEBI:18420"/>
        <label>1</label>
        <note>catalytic</note>
    </ligand>
</feature>
<feature type="binding site" evidence="6">
    <location>
        <position position="72"/>
    </location>
    <ligand>
        <name>Mg(2+)</name>
        <dbReference type="ChEBI" id="CHEBI:18420"/>
        <label>1</label>
        <note>catalytic</note>
    </ligand>
</feature>
<dbReference type="PROSITE" id="PS00629">
    <property type="entry name" value="IMP_1"/>
    <property type="match status" value="1"/>
</dbReference>
<gene>
    <name evidence="7" type="ORF">ACH46_12205</name>
</gene>
<dbReference type="KEGG" id="goq:ACH46_12205"/>
<evidence type="ECO:0000313" key="8">
    <source>
        <dbReference type="Proteomes" id="UP000063789"/>
    </source>
</evidence>
<accession>A0A0N7FUR6</accession>
<evidence type="ECO:0000256" key="1">
    <source>
        <dbReference type="ARBA" id="ARBA00001033"/>
    </source>
</evidence>
<keyword evidence="8" id="KW-1185">Reference proteome</keyword>
<dbReference type="PATRIC" id="fig|1136941.3.peg.2488"/>
<dbReference type="Proteomes" id="UP000063789">
    <property type="component" value="Chromosome"/>
</dbReference>
<evidence type="ECO:0000256" key="6">
    <source>
        <dbReference type="PIRSR" id="PIRSR600760-2"/>
    </source>
</evidence>
<evidence type="ECO:0000256" key="2">
    <source>
        <dbReference type="ARBA" id="ARBA00013106"/>
    </source>
</evidence>
<evidence type="ECO:0000313" key="7">
    <source>
        <dbReference type="EMBL" id="ALG85103.1"/>
    </source>
</evidence>
<dbReference type="InterPro" id="IPR020583">
    <property type="entry name" value="Inositol_monoP_metal-BS"/>
</dbReference>
<evidence type="ECO:0000256" key="5">
    <source>
        <dbReference type="ARBA" id="ARBA00022842"/>
    </source>
</evidence>